<dbReference type="EMBL" id="SRLO01000303">
    <property type="protein sequence ID" value="TNN62030.1"/>
    <property type="molecule type" value="Genomic_DNA"/>
</dbReference>
<feature type="compositionally biased region" description="Polar residues" evidence="1">
    <location>
        <begin position="26"/>
        <end position="38"/>
    </location>
</feature>
<accession>A0A4Z2H927</accession>
<evidence type="ECO:0000313" key="3">
    <source>
        <dbReference type="Proteomes" id="UP000314294"/>
    </source>
</evidence>
<feature type="region of interest" description="Disordered" evidence="1">
    <location>
        <begin position="14"/>
        <end position="378"/>
    </location>
</feature>
<feature type="compositionally biased region" description="Polar residues" evidence="1">
    <location>
        <begin position="369"/>
        <end position="378"/>
    </location>
</feature>
<reference evidence="2 3" key="1">
    <citation type="submission" date="2019-03" db="EMBL/GenBank/DDBJ databases">
        <title>First draft genome of Liparis tanakae, snailfish: a comprehensive survey of snailfish specific genes.</title>
        <authorList>
            <person name="Kim W."/>
            <person name="Song I."/>
            <person name="Jeong J.-H."/>
            <person name="Kim D."/>
            <person name="Kim S."/>
            <person name="Ryu S."/>
            <person name="Song J.Y."/>
            <person name="Lee S.K."/>
        </authorList>
    </citation>
    <scope>NUCLEOTIDE SEQUENCE [LARGE SCALE GENOMIC DNA]</scope>
    <source>
        <tissue evidence="2">Muscle</tissue>
    </source>
</reference>
<name>A0A4Z2H927_9TELE</name>
<dbReference type="OrthoDB" id="8965197at2759"/>
<dbReference type="Proteomes" id="UP000314294">
    <property type="component" value="Unassembled WGS sequence"/>
</dbReference>
<feature type="compositionally biased region" description="Basic and acidic residues" evidence="1">
    <location>
        <begin position="43"/>
        <end position="54"/>
    </location>
</feature>
<feature type="compositionally biased region" description="Polar residues" evidence="1">
    <location>
        <begin position="164"/>
        <end position="181"/>
    </location>
</feature>
<sequence length="378" mass="39913">MVYILHLNTLPSLQNNNVELKEVSPEPSTDGTTHSDANTPEAIVKEKTDSKASEVDAASDMYRGKSQAVGSGLRGQGTSQATAFKRGLKAAESGLTTASGAKTPSSAAGSQTKNVTTKMKVSTESRRVGTSSDKTVSILPTLKDQSISAKSKIPKRTASDSDVKSTVTPNKPSVTDTSGSKVQKLLRSKETLKTPLTATKAGRKQSVEEKAPSGDIAPTKATQKMGTKLIKEKPDEHSDSINLVNGVEKDSEERSVRTGQRSDREASPVVKQGQNRLENNASLASKSRLPVSSATNKTNDEITQTSGTDNKRTTSGPSDSDGSSTVQKQSPEQRQVTPGQRPGSETPTPLPGSPKKGRTIFVVSPYLASRNSSADCDS</sequence>
<proteinExistence type="predicted"/>
<feature type="compositionally biased region" description="Basic and acidic residues" evidence="1">
    <location>
        <begin position="247"/>
        <end position="266"/>
    </location>
</feature>
<comment type="caution">
    <text evidence="2">The sequence shown here is derived from an EMBL/GenBank/DDBJ whole genome shotgun (WGS) entry which is preliminary data.</text>
</comment>
<feature type="compositionally biased region" description="Polar residues" evidence="1">
    <location>
        <begin position="272"/>
        <end position="308"/>
    </location>
</feature>
<evidence type="ECO:0000256" key="1">
    <source>
        <dbReference type="SAM" id="MobiDB-lite"/>
    </source>
</evidence>
<protein>
    <submittedName>
        <fullName evidence="2">Uncharacterized protein</fullName>
    </submittedName>
</protein>
<feature type="compositionally biased region" description="Basic and acidic residues" evidence="1">
    <location>
        <begin position="229"/>
        <end position="239"/>
    </location>
</feature>
<keyword evidence="3" id="KW-1185">Reference proteome</keyword>
<evidence type="ECO:0000313" key="2">
    <source>
        <dbReference type="EMBL" id="TNN62030.1"/>
    </source>
</evidence>
<feature type="compositionally biased region" description="Polar residues" evidence="1">
    <location>
        <begin position="94"/>
        <end position="120"/>
    </location>
</feature>
<feature type="compositionally biased region" description="Polar residues" evidence="1">
    <location>
        <begin position="326"/>
        <end position="347"/>
    </location>
</feature>
<dbReference type="AlphaFoldDB" id="A0A4Z2H927"/>
<gene>
    <name evidence="2" type="ORF">EYF80_027768</name>
</gene>
<feature type="compositionally biased region" description="Low complexity" evidence="1">
    <location>
        <begin position="313"/>
        <end position="325"/>
    </location>
</feature>
<organism evidence="2 3">
    <name type="scientific">Liparis tanakae</name>
    <name type="common">Tanaka's snailfish</name>
    <dbReference type="NCBI Taxonomy" id="230148"/>
    <lineage>
        <taxon>Eukaryota</taxon>
        <taxon>Metazoa</taxon>
        <taxon>Chordata</taxon>
        <taxon>Craniata</taxon>
        <taxon>Vertebrata</taxon>
        <taxon>Euteleostomi</taxon>
        <taxon>Actinopterygii</taxon>
        <taxon>Neopterygii</taxon>
        <taxon>Teleostei</taxon>
        <taxon>Neoteleostei</taxon>
        <taxon>Acanthomorphata</taxon>
        <taxon>Eupercaria</taxon>
        <taxon>Perciformes</taxon>
        <taxon>Cottioidei</taxon>
        <taxon>Cottales</taxon>
        <taxon>Liparidae</taxon>
        <taxon>Liparis</taxon>
    </lineage>
</organism>